<dbReference type="PANTHER" id="PTHR34475">
    <property type="match status" value="1"/>
</dbReference>
<feature type="transmembrane region" description="Helical" evidence="2">
    <location>
        <begin position="120"/>
        <end position="140"/>
    </location>
</feature>
<keyword evidence="2" id="KW-1133">Transmembrane helix</keyword>
<dbReference type="GO" id="GO:0003677">
    <property type="term" value="F:DNA binding"/>
    <property type="evidence" value="ECO:0007669"/>
    <property type="project" value="InterPro"/>
</dbReference>
<dbReference type="Gene3D" id="1.10.260.40">
    <property type="entry name" value="lambda repressor-like DNA-binding domains"/>
    <property type="match status" value="1"/>
</dbReference>
<evidence type="ECO:0000259" key="3">
    <source>
        <dbReference type="Pfam" id="PF13464"/>
    </source>
</evidence>
<evidence type="ECO:0000256" key="2">
    <source>
        <dbReference type="SAM" id="Phobius"/>
    </source>
</evidence>
<dbReference type="KEGG" id="psym:J1N51_12430"/>
<name>A0A975DBZ6_9GAMM</name>
<dbReference type="InterPro" id="IPR001387">
    <property type="entry name" value="Cro/C1-type_HTH"/>
</dbReference>
<dbReference type="AlphaFoldDB" id="A0A975DBZ6"/>
<dbReference type="EMBL" id="CP072110">
    <property type="protein sequence ID" value="QTH63521.1"/>
    <property type="molecule type" value="Genomic_DNA"/>
</dbReference>
<feature type="region of interest" description="Disordered" evidence="1">
    <location>
        <begin position="149"/>
        <end position="183"/>
    </location>
</feature>
<dbReference type="Pfam" id="PF13464">
    <property type="entry name" value="RodZ_C"/>
    <property type="match status" value="1"/>
</dbReference>
<evidence type="ECO:0000313" key="5">
    <source>
        <dbReference type="Proteomes" id="UP000682739"/>
    </source>
</evidence>
<keyword evidence="2" id="KW-0472">Membrane</keyword>
<dbReference type="RefSeq" id="WP_208831577.1">
    <property type="nucleotide sequence ID" value="NZ_CP072110.1"/>
</dbReference>
<dbReference type="InterPro" id="IPR010982">
    <property type="entry name" value="Lambda_DNA-bd_dom_sf"/>
</dbReference>
<feature type="region of interest" description="Disordered" evidence="1">
    <location>
        <begin position="195"/>
        <end position="271"/>
    </location>
</feature>
<proteinExistence type="predicted"/>
<feature type="compositionally biased region" description="Low complexity" evidence="1">
    <location>
        <begin position="161"/>
        <end position="171"/>
    </location>
</feature>
<feature type="domain" description="Cytoskeleton protein RodZ-like C-terminal" evidence="3">
    <location>
        <begin position="301"/>
        <end position="371"/>
    </location>
</feature>
<dbReference type="InterPro" id="IPR050400">
    <property type="entry name" value="Bact_Cytoskel_RodZ"/>
</dbReference>
<gene>
    <name evidence="4" type="ORF">J1N51_12430</name>
</gene>
<dbReference type="PANTHER" id="PTHR34475:SF1">
    <property type="entry name" value="CYTOSKELETON PROTEIN RODZ"/>
    <property type="match status" value="1"/>
</dbReference>
<organism evidence="4 5">
    <name type="scientific">Psychrosphaera ytuae</name>
    <dbReference type="NCBI Taxonomy" id="2820710"/>
    <lineage>
        <taxon>Bacteria</taxon>
        <taxon>Pseudomonadati</taxon>
        <taxon>Pseudomonadota</taxon>
        <taxon>Gammaproteobacteria</taxon>
        <taxon>Alteromonadales</taxon>
        <taxon>Pseudoalteromonadaceae</taxon>
        <taxon>Psychrosphaera</taxon>
    </lineage>
</organism>
<feature type="compositionally biased region" description="Polar residues" evidence="1">
    <location>
        <begin position="195"/>
        <end position="261"/>
    </location>
</feature>
<dbReference type="CDD" id="cd00093">
    <property type="entry name" value="HTH_XRE"/>
    <property type="match status" value="1"/>
</dbReference>
<dbReference type="InterPro" id="IPR025194">
    <property type="entry name" value="RodZ-like_C"/>
</dbReference>
<protein>
    <submittedName>
        <fullName evidence="4">DUF4115 domain-containing protein</fullName>
    </submittedName>
</protein>
<keyword evidence="2" id="KW-0812">Transmembrane</keyword>
<evidence type="ECO:0000313" key="4">
    <source>
        <dbReference type="EMBL" id="QTH63521.1"/>
    </source>
</evidence>
<dbReference type="Proteomes" id="UP000682739">
    <property type="component" value="Chromosome"/>
</dbReference>
<feature type="region of interest" description="Disordered" evidence="1">
    <location>
        <begin position="1"/>
        <end position="22"/>
    </location>
</feature>
<reference evidence="4" key="1">
    <citation type="submission" date="2021-03" db="EMBL/GenBank/DDBJ databases">
        <title>Description of Psychrosphaera ytuae sp. nov. isolated from deep sea sediment of South China Sea.</title>
        <authorList>
            <person name="Zhang J."/>
            <person name="Xu X.-D."/>
        </authorList>
    </citation>
    <scope>NUCLEOTIDE SEQUENCE</scope>
    <source>
        <strain evidence="4">MTZ26</strain>
    </source>
</reference>
<sequence>MSEQSPQEQAEHNTEQPTPEFSSGQILANARQSLGISLEDLSEQIRVPLKVLQQIEADDLPTNLPETFVRGYIRSYAKKVGVDEHAVLKEVETMGASKVDAMEMHSFSKRSKRKRTERRLTIISWGIVAILAIALVAWWVQTKGSEMFGSTSSTNNELPVATATAEPTGTEENTEELQSPKAQLDVAGERVIAETTNADVTNSTVSQAADKSTPPQTQQARESQLNTQTVEQQNSESPTTQSAVPTQNVATNGSESTQTTEVDTDGDTPKQQAPIVLSDAEKRLLADNGEVDESDFIKVEFEFENDCWVEVYDAFDERIAIGNKNAGYVMTLNAQGPFRVLLGNPDGVRIWVNGNPFDMSDLPKNRVARFEVDANL</sequence>
<accession>A0A975DBZ6</accession>
<dbReference type="Pfam" id="PF13413">
    <property type="entry name" value="HTH_25"/>
    <property type="match status" value="1"/>
</dbReference>
<evidence type="ECO:0000256" key="1">
    <source>
        <dbReference type="SAM" id="MobiDB-lite"/>
    </source>
</evidence>
<keyword evidence="5" id="KW-1185">Reference proteome</keyword>